<dbReference type="GO" id="GO:0016020">
    <property type="term" value="C:membrane"/>
    <property type="evidence" value="ECO:0007669"/>
    <property type="project" value="TreeGrafter"/>
</dbReference>
<name>T1JEY7_STRMM</name>
<dbReference type="GO" id="GO:0001730">
    <property type="term" value="F:2'-5'-oligoadenylate synthetase activity"/>
    <property type="evidence" value="ECO:0007669"/>
    <property type="project" value="TreeGrafter"/>
</dbReference>
<dbReference type="HOGENOM" id="CLU_845487_0_0_1"/>
<reference evidence="3" key="1">
    <citation type="submission" date="2011-05" db="EMBL/GenBank/DDBJ databases">
        <authorList>
            <person name="Richards S.R."/>
            <person name="Qu J."/>
            <person name="Jiang H."/>
            <person name="Jhangiani S.N."/>
            <person name="Agravi P."/>
            <person name="Goodspeed R."/>
            <person name="Gross S."/>
            <person name="Mandapat C."/>
            <person name="Jackson L."/>
            <person name="Mathew T."/>
            <person name="Pu L."/>
            <person name="Thornton R."/>
            <person name="Saada N."/>
            <person name="Wilczek-Boney K.B."/>
            <person name="Lee S."/>
            <person name="Kovar C."/>
            <person name="Wu Y."/>
            <person name="Scherer S.E."/>
            <person name="Worley K.C."/>
            <person name="Muzny D.M."/>
            <person name="Gibbs R."/>
        </authorList>
    </citation>
    <scope>NUCLEOTIDE SEQUENCE</scope>
    <source>
        <strain evidence="3">Brora</strain>
    </source>
</reference>
<sequence length="329" mass="38199">MSGIVFQVPKTKGAALQATVDGFEFDIVPAVNFSQNPAVQRRRVLEEIGKLRHPSKDGYRWSSSLIYDQVEFIKKQSSFAHHVIRLAKFWNRSIYIEEYVSGRSTIIELIAVHAAKEVERQYNEESLVRAMHLFFSMMRNLKSVNITFHMSYPPSQVENYVLQQRPLVLDPSNPYNNFAYDLCRKDRVRGKFEQFAQVSIHRLSSVFGLFVLFELQPSFLSFSMPRAKGWLVSVDNAPDQSKRIKVIERNVRGNHEAVKKLKHYICYNVRFLQAEAKSKNELKKAVQKSIDEMENDKREWIPTSDCHSDYDVTFEIPSGEFIISCSCRI</sequence>
<dbReference type="PANTHER" id="PTHR11258">
    <property type="entry name" value="2-5 OLIGOADENYLATE SYNTHETASE"/>
    <property type="match status" value="1"/>
</dbReference>
<feature type="domain" description="2'-5'-oligoadenylate synthetase 1" evidence="1">
    <location>
        <begin position="58"/>
        <end position="181"/>
    </location>
</feature>
<dbReference type="PANTHER" id="PTHR11258:SF11">
    <property type="entry name" value="C2H2-TYPE DOMAIN-CONTAINING PROTEIN"/>
    <property type="match status" value="1"/>
</dbReference>
<organism evidence="2 3">
    <name type="scientific">Strigamia maritima</name>
    <name type="common">European centipede</name>
    <name type="synonym">Geophilus maritimus</name>
    <dbReference type="NCBI Taxonomy" id="126957"/>
    <lineage>
        <taxon>Eukaryota</taxon>
        <taxon>Metazoa</taxon>
        <taxon>Ecdysozoa</taxon>
        <taxon>Arthropoda</taxon>
        <taxon>Myriapoda</taxon>
        <taxon>Chilopoda</taxon>
        <taxon>Pleurostigmophora</taxon>
        <taxon>Geophilomorpha</taxon>
        <taxon>Linotaeniidae</taxon>
        <taxon>Strigamia</taxon>
    </lineage>
</organism>
<evidence type="ECO:0000313" key="2">
    <source>
        <dbReference type="EnsemblMetazoa" id="SMAR012391-PA"/>
    </source>
</evidence>
<dbReference type="Proteomes" id="UP000014500">
    <property type="component" value="Unassembled WGS sequence"/>
</dbReference>
<evidence type="ECO:0000259" key="1">
    <source>
        <dbReference type="Pfam" id="PF10421"/>
    </source>
</evidence>
<keyword evidence="3" id="KW-1185">Reference proteome</keyword>
<dbReference type="GO" id="GO:0005829">
    <property type="term" value="C:cytosol"/>
    <property type="evidence" value="ECO:0007669"/>
    <property type="project" value="TreeGrafter"/>
</dbReference>
<dbReference type="EnsemblMetazoa" id="SMAR012391-RA">
    <property type="protein sequence ID" value="SMAR012391-PA"/>
    <property type="gene ID" value="SMAR012391"/>
</dbReference>
<proteinExistence type="predicted"/>
<protein>
    <recommendedName>
        <fullName evidence="1">2'-5'-oligoadenylate synthetase 1 domain-containing protein</fullName>
    </recommendedName>
</protein>
<dbReference type="InterPro" id="IPR018952">
    <property type="entry name" value="2-5-oligoAdlate_synth_1_dom2/C"/>
</dbReference>
<dbReference type="Gene3D" id="1.10.1410.20">
    <property type="entry name" value="2'-5'-oligoadenylate synthetase 1, domain 2"/>
    <property type="match status" value="1"/>
</dbReference>
<dbReference type="GO" id="GO:0003725">
    <property type="term" value="F:double-stranded RNA binding"/>
    <property type="evidence" value="ECO:0007669"/>
    <property type="project" value="TreeGrafter"/>
</dbReference>
<reference evidence="2" key="2">
    <citation type="submission" date="2015-02" db="UniProtKB">
        <authorList>
            <consortium name="EnsemblMetazoa"/>
        </authorList>
    </citation>
    <scope>IDENTIFICATION</scope>
</reference>
<dbReference type="AlphaFoldDB" id="T1JEY7"/>
<dbReference type="GO" id="GO:0005654">
    <property type="term" value="C:nucleoplasm"/>
    <property type="evidence" value="ECO:0007669"/>
    <property type="project" value="TreeGrafter"/>
</dbReference>
<accession>T1JEY7</accession>
<dbReference type="SUPFAM" id="SSF81631">
    <property type="entry name" value="PAP/OAS1 substrate-binding domain"/>
    <property type="match status" value="1"/>
</dbReference>
<dbReference type="EMBL" id="JH432134">
    <property type="status" value="NOT_ANNOTATED_CDS"/>
    <property type="molecule type" value="Genomic_DNA"/>
</dbReference>
<dbReference type="PhylomeDB" id="T1JEY7"/>
<dbReference type="Pfam" id="PF10421">
    <property type="entry name" value="OAS1_C"/>
    <property type="match status" value="1"/>
</dbReference>
<evidence type="ECO:0000313" key="3">
    <source>
        <dbReference type="Proteomes" id="UP000014500"/>
    </source>
</evidence>